<accession>A0A835ZIM0</accession>
<evidence type="ECO:0000313" key="3">
    <source>
        <dbReference type="Proteomes" id="UP000664859"/>
    </source>
</evidence>
<keyword evidence="3" id="KW-1185">Reference proteome</keyword>
<dbReference type="EMBL" id="JAFCMP010000001">
    <property type="protein sequence ID" value="KAG5192862.1"/>
    <property type="molecule type" value="Genomic_DNA"/>
</dbReference>
<dbReference type="AlphaFoldDB" id="A0A835ZIM0"/>
<sequence>MARGKRTKPAAAKPSAATAEAAGTRAAGPPARPPFEAHWPAAPGDVRYSVAFDPSSGLATVSAYGSDPSAPPRVFAASPAAPSSEPATEPAPEPQPEPQPEPALEPEPEVAPARSSLASGGVVTSVRRRAAIAVGAPRAERVEVPADEGGEVVLSEGAAARIGDAVVRAEEDCVVVDGVRYGEGDELMIGGKHVTVRLRK</sequence>
<proteinExistence type="predicted"/>
<feature type="region of interest" description="Disordered" evidence="1">
    <location>
        <begin position="57"/>
        <end position="121"/>
    </location>
</feature>
<organism evidence="2 3">
    <name type="scientific">Tribonema minus</name>
    <dbReference type="NCBI Taxonomy" id="303371"/>
    <lineage>
        <taxon>Eukaryota</taxon>
        <taxon>Sar</taxon>
        <taxon>Stramenopiles</taxon>
        <taxon>Ochrophyta</taxon>
        <taxon>PX clade</taxon>
        <taxon>Xanthophyceae</taxon>
        <taxon>Tribonematales</taxon>
        <taxon>Tribonemataceae</taxon>
        <taxon>Tribonema</taxon>
    </lineage>
</organism>
<feature type="compositionally biased region" description="Low complexity" evidence="1">
    <location>
        <begin position="72"/>
        <end position="88"/>
    </location>
</feature>
<comment type="caution">
    <text evidence="2">The sequence shown here is derived from an EMBL/GenBank/DDBJ whole genome shotgun (WGS) entry which is preliminary data.</text>
</comment>
<name>A0A835ZIM0_9STRA</name>
<feature type="region of interest" description="Disordered" evidence="1">
    <location>
        <begin position="1"/>
        <end position="41"/>
    </location>
</feature>
<evidence type="ECO:0000313" key="2">
    <source>
        <dbReference type="EMBL" id="KAG5192862.1"/>
    </source>
</evidence>
<feature type="compositionally biased region" description="Pro residues" evidence="1">
    <location>
        <begin position="89"/>
        <end position="105"/>
    </location>
</feature>
<dbReference type="Proteomes" id="UP000664859">
    <property type="component" value="Unassembled WGS sequence"/>
</dbReference>
<gene>
    <name evidence="2" type="ORF">JKP88DRAFT_272177</name>
</gene>
<reference evidence="2" key="1">
    <citation type="submission" date="2021-02" db="EMBL/GenBank/DDBJ databases">
        <title>First Annotated Genome of the Yellow-green Alga Tribonema minus.</title>
        <authorList>
            <person name="Mahan K.M."/>
        </authorList>
    </citation>
    <scope>NUCLEOTIDE SEQUENCE</scope>
    <source>
        <strain evidence="2">UTEX B ZZ1240</strain>
    </source>
</reference>
<protein>
    <submittedName>
        <fullName evidence="2">Uncharacterized protein</fullName>
    </submittedName>
</protein>
<evidence type="ECO:0000256" key="1">
    <source>
        <dbReference type="SAM" id="MobiDB-lite"/>
    </source>
</evidence>
<feature type="compositionally biased region" description="Low complexity" evidence="1">
    <location>
        <begin position="9"/>
        <end position="37"/>
    </location>
</feature>